<sequence length="43" mass="5029">MPRTSYLILQPHGIDINIDTDTDRHYRRARPTSRHPDIPMDGV</sequence>
<keyword evidence="3" id="KW-1185">Reference proteome</keyword>
<dbReference type="Proteomes" id="UP000672032">
    <property type="component" value="Chromosome 7"/>
</dbReference>
<dbReference type="EMBL" id="CP063411">
    <property type="protein sequence ID" value="QSZ36511.1"/>
    <property type="molecule type" value="Genomic_DNA"/>
</dbReference>
<reference evidence="2" key="1">
    <citation type="submission" date="2020-10" db="EMBL/GenBank/DDBJ databases">
        <title>Genome Sequence of Monilinia vaccinii-corymbosi Sheds Light on Mummy Berry Disease Infection of Blueberry and Mating Type.</title>
        <authorList>
            <person name="Yow A.G."/>
            <person name="Zhang Y."/>
            <person name="Bansal K."/>
            <person name="Eacker S.M."/>
            <person name="Sullivan S."/>
            <person name="Liachko I."/>
            <person name="Cubeta M.A."/>
            <person name="Rollins J.A."/>
            <person name="Ashrafi H."/>
        </authorList>
    </citation>
    <scope>NUCLEOTIDE SEQUENCE</scope>
    <source>
        <strain evidence="2">RL-1</strain>
    </source>
</reference>
<proteinExistence type="predicted"/>
<protein>
    <submittedName>
        <fullName evidence="2">Uncharacterized protein</fullName>
    </submittedName>
</protein>
<evidence type="ECO:0000313" key="3">
    <source>
        <dbReference type="Proteomes" id="UP000672032"/>
    </source>
</evidence>
<name>A0A8A3PNQ4_9HELO</name>
<organism evidence="2 3">
    <name type="scientific">Monilinia vaccinii-corymbosi</name>
    <dbReference type="NCBI Taxonomy" id="61207"/>
    <lineage>
        <taxon>Eukaryota</taxon>
        <taxon>Fungi</taxon>
        <taxon>Dikarya</taxon>
        <taxon>Ascomycota</taxon>
        <taxon>Pezizomycotina</taxon>
        <taxon>Leotiomycetes</taxon>
        <taxon>Helotiales</taxon>
        <taxon>Sclerotiniaceae</taxon>
        <taxon>Monilinia</taxon>
    </lineage>
</organism>
<evidence type="ECO:0000313" key="2">
    <source>
        <dbReference type="EMBL" id="QSZ36511.1"/>
    </source>
</evidence>
<feature type="compositionally biased region" description="Basic and acidic residues" evidence="1">
    <location>
        <begin position="34"/>
        <end position="43"/>
    </location>
</feature>
<feature type="region of interest" description="Disordered" evidence="1">
    <location>
        <begin position="19"/>
        <end position="43"/>
    </location>
</feature>
<evidence type="ECO:0000256" key="1">
    <source>
        <dbReference type="SAM" id="MobiDB-lite"/>
    </source>
</evidence>
<accession>A0A8A3PNQ4</accession>
<dbReference type="AlphaFoldDB" id="A0A8A3PNQ4"/>
<gene>
    <name evidence="2" type="ORF">DSL72_006391</name>
</gene>